<dbReference type="InterPro" id="IPR018485">
    <property type="entry name" value="FGGY_C"/>
</dbReference>
<accession>A0AB39BEC2</accession>
<dbReference type="GO" id="GO:0019301">
    <property type="term" value="P:rhamnose catabolic process"/>
    <property type="evidence" value="ECO:0007669"/>
    <property type="project" value="InterPro"/>
</dbReference>
<keyword evidence="5" id="KW-0067">ATP-binding</keyword>
<evidence type="ECO:0000256" key="5">
    <source>
        <dbReference type="ARBA" id="ARBA00022840"/>
    </source>
</evidence>
<evidence type="ECO:0000259" key="8">
    <source>
        <dbReference type="Pfam" id="PF00370"/>
    </source>
</evidence>
<dbReference type="InterPro" id="IPR013449">
    <property type="entry name" value="Rhamnulokinase"/>
</dbReference>
<feature type="domain" description="Carbohydrate kinase FGGY N-terminal" evidence="8">
    <location>
        <begin position="7"/>
        <end position="225"/>
    </location>
</feature>
<reference evidence="10" key="1">
    <citation type="submission" date="2024-05" db="EMBL/GenBank/DDBJ databases">
        <title>Herbiconiux sp. A18JL235.</title>
        <authorList>
            <person name="Zhang G."/>
        </authorList>
    </citation>
    <scope>NUCLEOTIDE SEQUENCE</scope>
    <source>
        <strain evidence="10">A18JL235</strain>
    </source>
</reference>
<evidence type="ECO:0000259" key="9">
    <source>
        <dbReference type="Pfam" id="PF02782"/>
    </source>
</evidence>
<dbReference type="CDD" id="cd07771">
    <property type="entry name" value="ASKHA_NBD_FGGY_RhaB-like"/>
    <property type="match status" value="1"/>
</dbReference>
<dbReference type="Pfam" id="PF02782">
    <property type="entry name" value="FGGY_C"/>
    <property type="match status" value="1"/>
</dbReference>
<dbReference type="EMBL" id="CP162511">
    <property type="protein sequence ID" value="XDI04694.1"/>
    <property type="molecule type" value="Genomic_DNA"/>
</dbReference>
<dbReference type="GO" id="GO:0006071">
    <property type="term" value="P:glycerol metabolic process"/>
    <property type="evidence" value="ECO:0007669"/>
    <property type="project" value="TreeGrafter"/>
</dbReference>
<evidence type="ECO:0000256" key="2">
    <source>
        <dbReference type="ARBA" id="ARBA00022679"/>
    </source>
</evidence>
<dbReference type="GO" id="GO:0008993">
    <property type="term" value="F:rhamnulokinase activity"/>
    <property type="evidence" value="ECO:0007669"/>
    <property type="project" value="InterPro"/>
</dbReference>
<keyword evidence="7" id="KW-0684">Rhamnose metabolism</keyword>
<proteinExistence type="inferred from homology"/>
<dbReference type="InterPro" id="IPR043129">
    <property type="entry name" value="ATPase_NBD"/>
</dbReference>
<feature type="domain" description="Carbohydrate kinase FGGY C-terminal" evidence="9">
    <location>
        <begin position="272"/>
        <end position="464"/>
    </location>
</feature>
<comment type="similarity">
    <text evidence="1">Belongs to the FGGY kinase family.</text>
</comment>
<dbReference type="GO" id="GO:0005524">
    <property type="term" value="F:ATP binding"/>
    <property type="evidence" value="ECO:0007669"/>
    <property type="project" value="UniProtKB-KW"/>
</dbReference>
<dbReference type="InterPro" id="IPR018484">
    <property type="entry name" value="FGGY_N"/>
</dbReference>
<evidence type="ECO:0000256" key="1">
    <source>
        <dbReference type="ARBA" id="ARBA00009156"/>
    </source>
</evidence>
<evidence type="ECO:0000256" key="3">
    <source>
        <dbReference type="ARBA" id="ARBA00022741"/>
    </source>
</evidence>
<dbReference type="PANTHER" id="PTHR10196">
    <property type="entry name" value="SUGAR KINASE"/>
    <property type="match status" value="1"/>
</dbReference>
<evidence type="ECO:0000313" key="10">
    <source>
        <dbReference type="EMBL" id="XDI04694.1"/>
    </source>
</evidence>
<sequence length="495" mass="51733">MTDAVAAVDLGATSGRVMLGYLGHDELRLVPVARFPNQPVRTVDGLHWNILELYRNVVAGLGSAVREEPGLRSIGIDSWAVDYALLDGDRMLGAPFHYRDDRTSRGVDLVHSVVGFDELYGANGLQFLPFNTLYQLAAEKEGGWLERADTMLLVPDLLAFWLTGARRAEVTNASTTGLVDVTTGQWDDALISRLGYPRGVFPPLVHPGATVGTLLPGVAEEIGLGGAAAGAGAGVWAGAGAGVAGSLPVTAVGSHDTASAVVAVPATGENFAYISSGTWSLVGVELDRPVVSEAARAANFTNEGGVDGRIRFLQNVSGLWLLSESVRTWERESGAALDLPTLLAQAAAVTAPMPVFDAGDPVFIAPGDMPARIAAWCSERGLAVPQGRAETVRSILESLAAAYAQSLRQASELSGRRVDVVHVVGGGSQNALLCQLTADRTGRPVVAGPVEATAIGNVLVQARAQGMVDSSTSLEALRALVARAFPLVTYTPEAR</sequence>
<dbReference type="GO" id="GO:0004370">
    <property type="term" value="F:glycerol kinase activity"/>
    <property type="evidence" value="ECO:0007669"/>
    <property type="project" value="TreeGrafter"/>
</dbReference>
<dbReference type="RefSeq" id="WP_368497101.1">
    <property type="nucleotide sequence ID" value="NZ_CP162511.1"/>
</dbReference>
<organism evidence="10">
    <name type="scientific">Herbiconiux sp. A18JL235</name>
    <dbReference type="NCBI Taxonomy" id="3152363"/>
    <lineage>
        <taxon>Bacteria</taxon>
        <taxon>Bacillati</taxon>
        <taxon>Actinomycetota</taxon>
        <taxon>Actinomycetes</taxon>
        <taxon>Micrococcales</taxon>
        <taxon>Microbacteriaceae</taxon>
        <taxon>Herbiconiux</taxon>
    </lineage>
</organism>
<evidence type="ECO:0000256" key="6">
    <source>
        <dbReference type="ARBA" id="ARBA00023157"/>
    </source>
</evidence>
<dbReference type="GO" id="GO:0005829">
    <property type="term" value="C:cytosol"/>
    <property type="evidence" value="ECO:0007669"/>
    <property type="project" value="TreeGrafter"/>
</dbReference>
<keyword evidence="3" id="KW-0547">Nucleotide-binding</keyword>
<dbReference type="AlphaFoldDB" id="A0AB39BEC2"/>
<dbReference type="EC" id="2.7.1.-" evidence="10"/>
<protein>
    <submittedName>
        <fullName evidence="10">Rhamnulokinase family protein</fullName>
        <ecNumber evidence="10">2.7.1.-</ecNumber>
    </submittedName>
</protein>
<keyword evidence="6" id="KW-1015">Disulfide bond</keyword>
<keyword evidence="4" id="KW-0418">Kinase</keyword>
<gene>
    <name evidence="10" type="ORF">ABFY20_15320</name>
</gene>
<dbReference type="Pfam" id="PF00370">
    <property type="entry name" value="FGGY_N"/>
    <property type="match status" value="1"/>
</dbReference>
<dbReference type="PANTHER" id="PTHR10196:SF93">
    <property type="entry name" value="L-RHAMNULOKINASE"/>
    <property type="match status" value="1"/>
</dbReference>
<evidence type="ECO:0000256" key="4">
    <source>
        <dbReference type="ARBA" id="ARBA00022777"/>
    </source>
</evidence>
<dbReference type="Gene3D" id="3.30.420.40">
    <property type="match status" value="2"/>
</dbReference>
<dbReference type="SUPFAM" id="SSF53067">
    <property type="entry name" value="Actin-like ATPase domain"/>
    <property type="match status" value="2"/>
</dbReference>
<keyword evidence="2 10" id="KW-0808">Transferase</keyword>
<name>A0AB39BEC2_9MICO</name>
<evidence type="ECO:0000256" key="7">
    <source>
        <dbReference type="ARBA" id="ARBA00023308"/>
    </source>
</evidence>